<gene>
    <name evidence="2" type="ORF">RRG08_029014</name>
</gene>
<dbReference type="SUPFAM" id="SSF56672">
    <property type="entry name" value="DNA/RNA polymerases"/>
    <property type="match status" value="1"/>
</dbReference>
<protein>
    <recommendedName>
        <fullName evidence="1">Reverse transcriptase/retrotransposon-derived protein RNase H-like domain-containing protein</fullName>
    </recommendedName>
</protein>
<dbReference type="AlphaFoldDB" id="A0AAE1BAJ3"/>
<dbReference type="PANTHER" id="PTHR34072">
    <property type="entry name" value="ENZYMATIC POLYPROTEIN-RELATED"/>
    <property type="match status" value="1"/>
</dbReference>
<feature type="domain" description="Reverse transcriptase/retrotransposon-derived protein RNase H-like" evidence="1">
    <location>
        <begin position="2"/>
        <end position="73"/>
    </location>
</feature>
<dbReference type="Pfam" id="PF17919">
    <property type="entry name" value="RT_RNaseH_2"/>
    <property type="match status" value="1"/>
</dbReference>
<proteinExistence type="predicted"/>
<dbReference type="InterPro" id="IPR041577">
    <property type="entry name" value="RT_RNaseH_2"/>
</dbReference>
<sequence>METVLQLPNFEKQFIVAVDASDTGLGAILMQEHEGEKRPVSYLSRKLLPREQNYSVVEKECLALVWAVKNHKCLSHWKGIYCGN</sequence>
<comment type="caution">
    <text evidence="2">The sequence shown here is derived from an EMBL/GenBank/DDBJ whole genome shotgun (WGS) entry which is preliminary data.</text>
</comment>
<keyword evidence="3" id="KW-1185">Reference proteome</keyword>
<evidence type="ECO:0000313" key="3">
    <source>
        <dbReference type="Proteomes" id="UP001283361"/>
    </source>
</evidence>
<reference evidence="2" key="1">
    <citation type="journal article" date="2023" name="G3 (Bethesda)">
        <title>A reference genome for the long-term kleptoplast-retaining sea slug Elysia crispata morphotype clarki.</title>
        <authorList>
            <person name="Eastman K.E."/>
            <person name="Pendleton A.L."/>
            <person name="Shaikh M.A."/>
            <person name="Suttiyut T."/>
            <person name="Ogas R."/>
            <person name="Tomko P."/>
            <person name="Gavelis G."/>
            <person name="Widhalm J.R."/>
            <person name="Wisecaver J.H."/>
        </authorList>
    </citation>
    <scope>NUCLEOTIDE SEQUENCE</scope>
    <source>
        <strain evidence="2">ECLA1</strain>
    </source>
</reference>
<name>A0AAE1BAJ3_9GAST</name>
<dbReference type="EMBL" id="JAWDGP010000257">
    <property type="protein sequence ID" value="KAK3802285.1"/>
    <property type="molecule type" value="Genomic_DNA"/>
</dbReference>
<dbReference type="Gene3D" id="3.10.20.370">
    <property type="match status" value="1"/>
</dbReference>
<dbReference type="PANTHER" id="PTHR34072:SF52">
    <property type="entry name" value="RIBONUCLEASE H"/>
    <property type="match status" value="1"/>
</dbReference>
<evidence type="ECO:0000313" key="2">
    <source>
        <dbReference type="EMBL" id="KAK3802285.1"/>
    </source>
</evidence>
<evidence type="ECO:0000259" key="1">
    <source>
        <dbReference type="Pfam" id="PF17919"/>
    </source>
</evidence>
<dbReference type="FunFam" id="3.10.20.370:FF:000001">
    <property type="entry name" value="Retrovirus-related Pol polyprotein from transposon 17.6-like protein"/>
    <property type="match status" value="1"/>
</dbReference>
<organism evidence="2 3">
    <name type="scientific">Elysia crispata</name>
    <name type="common">lettuce slug</name>
    <dbReference type="NCBI Taxonomy" id="231223"/>
    <lineage>
        <taxon>Eukaryota</taxon>
        <taxon>Metazoa</taxon>
        <taxon>Spiralia</taxon>
        <taxon>Lophotrochozoa</taxon>
        <taxon>Mollusca</taxon>
        <taxon>Gastropoda</taxon>
        <taxon>Heterobranchia</taxon>
        <taxon>Euthyneura</taxon>
        <taxon>Panpulmonata</taxon>
        <taxon>Sacoglossa</taxon>
        <taxon>Placobranchoidea</taxon>
        <taxon>Plakobranchidae</taxon>
        <taxon>Elysia</taxon>
    </lineage>
</organism>
<dbReference type="Proteomes" id="UP001283361">
    <property type="component" value="Unassembled WGS sequence"/>
</dbReference>
<dbReference type="InterPro" id="IPR043502">
    <property type="entry name" value="DNA/RNA_pol_sf"/>
</dbReference>
<accession>A0AAE1BAJ3</accession>